<keyword evidence="2" id="KW-1185">Reference proteome</keyword>
<evidence type="ECO:0008006" key="3">
    <source>
        <dbReference type="Google" id="ProtNLM"/>
    </source>
</evidence>
<name>A0ABP6UPH8_9MICO</name>
<organism evidence="1 2">
    <name type="scientific">Georgenia daeguensis</name>
    <dbReference type="NCBI Taxonomy" id="908355"/>
    <lineage>
        <taxon>Bacteria</taxon>
        <taxon>Bacillati</taxon>
        <taxon>Actinomycetota</taxon>
        <taxon>Actinomycetes</taxon>
        <taxon>Micrococcales</taxon>
        <taxon>Bogoriellaceae</taxon>
        <taxon>Georgenia</taxon>
    </lineage>
</organism>
<protein>
    <recommendedName>
        <fullName evidence="3">Helix-turn-helix domain-containing protein</fullName>
    </recommendedName>
</protein>
<gene>
    <name evidence="1" type="ORF">GCM10022262_42760</name>
</gene>
<dbReference type="EMBL" id="BAABBA010000071">
    <property type="protein sequence ID" value="GAA3515177.1"/>
    <property type="molecule type" value="Genomic_DNA"/>
</dbReference>
<dbReference type="Proteomes" id="UP001499841">
    <property type="component" value="Unassembled WGS sequence"/>
</dbReference>
<comment type="caution">
    <text evidence="1">The sequence shown here is derived from an EMBL/GenBank/DDBJ whole genome shotgun (WGS) entry which is preliminary data.</text>
</comment>
<accession>A0ABP6UPH8</accession>
<reference evidence="2" key="1">
    <citation type="journal article" date="2019" name="Int. J. Syst. Evol. Microbiol.">
        <title>The Global Catalogue of Microorganisms (GCM) 10K type strain sequencing project: providing services to taxonomists for standard genome sequencing and annotation.</title>
        <authorList>
            <consortium name="The Broad Institute Genomics Platform"/>
            <consortium name="The Broad Institute Genome Sequencing Center for Infectious Disease"/>
            <person name="Wu L."/>
            <person name="Ma J."/>
        </authorList>
    </citation>
    <scope>NUCLEOTIDE SEQUENCE [LARGE SCALE GENOMIC DNA]</scope>
    <source>
        <strain evidence="2">JCM 17459</strain>
    </source>
</reference>
<proteinExistence type="predicted"/>
<evidence type="ECO:0000313" key="2">
    <source>
        <dbReference type="Proteomes" id="UP001499841"/>
    </source>
</evidence>
<sequence length="55" mass="6044">MTVEDWARIRHLHEAEGLSQRQIAEEFCQRTVGCPCGRTGDLPVGGQFISLSAVS</sequence>
<evidence type="ECO:0000313" key="1">
    <source>
        <dbReference type="EMBL" id="GAA3515177.1"/>
    </source>
</evidence>